<dbReference type="Gene3D" id="1.10.3720.10">
    <property type="entry name" value="MetI-like"/>
    <property type="match status" value="1"/>
</dbReference>
<keyword evidence="5 7" id="KW-1133">Transmembrane helix</keyword>
<dbReference type="GO" id="GO:0055085">
    <property type="term" value="P:transmembrane transport"/>
    <property type="evidence" value="ECO:0007669"/>
    <property type="project" value="InterPro"/>
</dbReference>
<dbReference type="PROSITE" id="PS50928">
    <property type="entry name" value="ABC_TM1"/>
    <property type="match status" value="1"/>
</dbReference>
<dbReference type="KEGG" id="sfiy:F0344_11545"/>
<evidence type="ECO:0000256" key="5">
    <source>
        <dbReference type="ARBA" id="ARBA00022989"/>
    </source>
</evidence>
<evidence type="ECO:0000256" key="6">
    <source>
        <dbReference type="ARBA" id="ARBA00023136"/>
    </source>
</evidence>
<accession>A0A7G7BIJ2</accession>
<protein>
    <submittedName>
        <fullName evidence="10">ABC transporter permease subunit</fullName>
    </submittedName>
</protein>
<feature type="transmembrane region" description="Helical" evidence="7">
    <location>
        <begin position="128"/>
        <end position="148"/>
    </location>
</feature>
<dbReference type="SUPFAM" id="SSF161098">
    <property type="entry name" value="MetI-like"/>
    <property type="match status" value="1"/>
</dbReference>
<dbReference type="Proteomes" id="UP000515307">
    <property type="component" value="Chromosome"/>
</dbReference>
<dbReference type="Pfam" id="PF00528">
    <property type="entry name" value="BPD_transp_1"/>
    <property type="match status" value="1"/>
</dbReference>
<comment type="subcellular location">
    <subcellularLocation>
        <location evidence="1 7">Cell membrane</location>
        <topology evidence="1 7">Multi-pass membrane protein</topology>
    </subcellularLocation>
</comment>
<evidence type="ECO:0000256" key="2">
    <source>
        <dbReference type="ARBA" id="ARBA00022448"/>
    </source>
</evidence>
<feature type="transmembrane region" description="Helical" evidence="7">
    <location>
        <begin position="91"/>
        <end position="116"/>
    </location>
</feature>
<dbReference type="InterPro" id="IPR035906">
    <property type="entry name" value="MetI-like_sf"/>
</dbReference>
<dbReference type="PANTHER" id="PTHR43744:SF12">
    <property type="entry name" value="ABC TRANSPORTER PERMEASE PROTEIN MG189-RELATED"/>
    <property type="match status" value="1"/>
</dbReference>
<keyword evidence="2 7" id="KW-0813">Transport</keyword>
<keyword evidence="3" id="KW-1003">Cell membrane</keyword>
<sequence length="298" mass="32688">MSASNAPGAVRRALPKKSEGEQRGPRSPKRLLVYFLLSLGLLVMSAPFLWMAVSAFKTTGELSASPPVWIPTEWTLENFRKLLDKLNLPLYFMNSVIVALLVTVSNLVFCSMLGYALAKLYFVGRNKIFGLVLGALMVPGNLMLLPLFVLMSKLQLIDSYAGLVLPFAAGAFGVFLMRQFMQSIPDELLEAARMDGAGEWYIFWRIVMPLVKPALATLSIFTFLGSWNNFVWPLIATNDPDKYTLPVALATFATDPNKAGGSNGMLMAGAFLVVLPVLVLFIALQRHFTQGIATAGMK</sequence>
<reference evidence="11" key="1">
    <citation type="submission" date="2019-10" db="EMBL/GenBank/DDBJ databases">
        <title>Antimicrobial potential of Antarctic Bacteria.</title>
        <authorList>
            <person name="Benaud N."/>
            <person name="Edwards R.J."/>
            <person name="Ferrari B.C."/>
        </authorList>
    </citation>
    <scope>NUCLEOTIDE SEQUENCE [LARGE SCALE GENOMIC DNA]</scope>
    <source>
        <strain evidence="11">NBSH44</strain>
    </source>
</reference>
<feature type="domain" description="ABC transmembrane type-1" evidence="9">
    <location>
        <begin position="92"/>
        <end position="284"/>
    </location>
</feature>
<keyword evidence="4 7" id="KW-0812">Transmembrane</keyword>
<evidence type="ECO:0000313" key="11">
    <source>
        <dbReference type="Proteomes" id="UP000515307"/>
    </source>
</evidence>
<dbReference type="GO" id="GO:0005886">
    <property type="term" value="C:plasma membrane"/>
    <property type="evidence" value="ECO:0007669"/>
    <property type="project" value="UniProtKB-SubCell"/>
</dbReference>
<gene>
    <name evidence="10" type="ORF">F0344_11545</name>
</gene>
<feature type="transmembrane region" description="Helical" evidence="7">
    <location>
        <begin position="265"/>
        <end position="284"/>
    </location>
</feature>
<keyword evidence="11" id="KW-1185">Reference proteome</keyword>
<evidence type="ECO:0000256" key="1">
    <source>
        <dbReference type="ARBA" id="ARBA00004651"/>
    </source>
</evidence>
<feature type="transmembrane region" description="Helical" evidence="7">
    <location>
        <begin position="160"/>
        <end position="181"/>
    </location>
</feature>
<evidence type="ECO:0000256" key="7">
    <source>
        <dbReference type="RuleBase" id="RU363032"/>
    </source>
</evidence>
<evidence type="ECO:0000256" key="4">
    <source>
        <dbReference type="ARBA" id="ARBA00022692"/>
    </source>
</evidence>
<feature type="transmembrane region" description="Helical" evidence="7">
    <location>
        <begin position="31"/>
        <end position="53"/>
    </location>
</feature>
<dbReference type="InterPro" id="IPR000515">
    <property type="entry name" value="MetI-like"/>
</dbReference>
<feature type="transmembrane region" description="Helical" evidence="7">
    <location>
        <begin position="202"/>
        <end position="224"/>
    </location>
</feature>
<evidence type="ECO:0000259" key="9">
    <source>
        <dbReference type="PROSITE" id="PS50928"/>
    </source>
</evidence>
<dbReference type="AlphaFoldDB" id="A0A7G7BIJ2"/>
<name>A0A7G7BIJ2_9ACTN</name>
<evidence type="ECO:0000313" key="10">
    <source>
        <dbReference type="EMBL" id="QNE75157.1"/>
    </source>
</evidence>
<evidence type="ECO:0000256" key="3">
    <source>
        <dbReference type="ARBA" id="ARBA00022475"/>
    </source>
</evidence>
<dbReference type="PANTHER" id="PTHR43744">
    <property type="entry name" value="ABC TRANSPORTER PERMEASE PROTEIN MG189-RELATED-RELATED"/>
    <property type="match status" value="1"/>
</dbReference>
<dbReference type="EMBL" id="CP045702">
    <property type="protein sequence ID" value="QNE75157.1"/>
    <property type="molecule type" value="Genomic_DNA"/>
</dbReference>
<dbReference type="RefSeq" id="WP_185298691.1">
    <property type="nucleotide sequence ID" value="NZ_CP045702.1"/>
</dbReference>
<organism evidence="10 11">
    <name type="scientific">Streptomyces finlayi</name>
    <dbReference type="NCBI Taxonomy" id="67296"/>
    <lineage>
        <taxon>Bacteria</taxon>
        <taxon>Bacillati</taxon>
        <taxon>Actinomycetota</taxon>
        <taxon>Actinomycetes</taxon>
        <taxon>Kitasatosporales</taxon>
        <taxon>Streptomycetaceae</taxon>
        <taxon>Streptomyces</taxon>
    </lineage>
</organism>
<feature type="region of interest" description="Disordered" evidence="8">
    <location>
        <begin position="1"/>
        <end position="25"/>
    </location>
</feature>
<keyword evidence="6 7" id="KW-0472">Membrane</keyword>
<comment type="similarity">
    <text evidence="7">Belongs to the binding-protein-dependent transport system permease family.</text>
</comment>
<dbReference type="CDD" id="cd06261">
    <property type="entry name" value="TM_PBP2"/>
    <property type="match status" value="1"/>
</dbReference>
<evidence type="ECO:0000256" key="8">
    <source>
        <dbReference type="SAM" id="MobiDB-lite"/>
    </source>
</evidence>
<proteinExistence type="inferred from homology"/>